<keyword evidence="6 9" id="KW-0472">Membrane</keyword>
<feature type="transmembrane region" description="Helical" evidence="9">
    <location>
        <begin position="201"/>
        <end position="223"/>
    </location>
</feature>
<accession>A0ABP0H3A7</accession>
<sequence>MSKSEVPEEALEEVDSAFSLNNTAQEKSKVTKPTLKGNLFILLFLVVYILFNLLAAYLFTLIERKEIEGQEHWLPAIKREFLGNHNACITTEELEAFLEKLELAVADGVDDFKGGEAKYYPKRWTLENAFILAFTVATTIGYGVITPVSNGGQIFCIIYALLSIPFTGILAAKMGVISAYYIKSAATRVLGLVPKAKMAGLFFTSLLGLLIYVFLPSILLYAVGNDEQWTYVGCLYCVVVTLTTTGFGDYVPDPSSTVGFIGLILVLVWVIAGLSWFATIIQLIATHMSKHAKSIRRKVNVSSPKVIKRITARRFSSNGNGKNRTKYPPHDETGTMENCELQNGNVDTKVNGQDANNSMLNGHANQDFLPQTTEDNLVENEACLVSGPGSFHTVVISVMGEEKATQT</sequence>
<name>A0ABP0H3A7_CLALP</name>
<feature type="transmembrane region" description="Helical" evidence="9">
    <location>
        <begin position="39"/>
        <end position="62"/>
    </location>
</feature>
<dbReference type="Proteomes" id="UP001642483">
    <property type="component" value="Unassembled WGS sequence"/>
</dbReference>
<dbReference type="Gene3D" id="1.10.287.70">
    <property type="match status" value="1"/>
</dbReference>
<evidence type="ECO:0000313" key="12">
    <source>
        <dbReference type="Proteomes" id="UP001642483"/>
    </source>
</evidence>
<evidence type="ECO:0000256" key="1">
    <source>
        <dbReference type="ARBA" id="ARBA00004141"/>
    </source>
</evidence>
<comment type="similarity">
    <text evidence="8">Belongs to the two pore domain potassium channel (TC 1.A.1.8) family.</text>
</comment>
<dbReference type="InterPro" id="IPR013099">
    <property type="entry name" value="K_chnl_dom"/>
</dbReference>
<organism evidence="11 12">
    <name type="scientific">Clavelina lepadiformis</name>
    <name type="common">Light-bulb sea squirt</name>
    <name type="synonym">Ascidia lepadiformis</name>
    <dbReference type="NCBI Taxonomy" id="159417"/>
    <lineage>
        <taxon>Eukaryota</taxon>
        <taxon>Metazoa</taxon>
        <taxon>Chordata</taxon>
        <taxon>Tunicata</taxon>
        <taxon>Ascidiacea</taxon>
        <taxon>Aplousobranchia</taxon>
        <taxon>Clavelinidae</taxon>
        <taxon>Clavelina</taxon>
    </lineage>
</organism>
<evidence type="ECO:0000256" key="8">
    <source>
        <dbReference type="RuleBase" id="RU003857"/>
    </source>
</evidence>
<feature type="domain" description="Potassium channel" evidence="10">
    <location>
        <begin position="121"/>
        <end position="175"/>
    </location>
</feature>
<protein>
    <recommendedName>
        <fullName evidence="10">Potassium channel domain-containing protein</fullName>
    </recommendedName>
</protein>
<dbReference type="PANTHER" id="PTHR11003">
    <property type="entry name" value="POTASSIUM CHANNEL, SUBFAMILY K"/>
    <property type="match status" value="1"/>
</dbReference>
<evidence type="ECO:0000256" key="2">
    <source>
        <dbReference type="ARBA" id="ARBA00022448"/>
    </source>
</evidence>
<keyword evidence="12" id="KW-1185">Reference proteome</keyword>
<keyword evidence="4 9" id="KW-1133">Transmembrane helix</keyword>
<keyword evidence="5 8" id="KW-0406">Ion transport</keyword>
<evidence type="ECO:0000259" key="10">
    <source>
        <dbReference type="Pfam" id="PF07885"/>
    </source>
</evidence>
<evidence type="ECO:0000256" key="6">
    <source>
        <dbReference type="ARBA" id="ARBA00023136"/>
    </source>
</evidence>
<dbReference type="EMBL" id="CAWYQH010000174">
    <property type="protein sequence ID" value="CAK8698342.1"/>
    <property type="molecule type" value="Genomic_DNA"/>
</dbReference>
<dbReference type="PANTHER" id="PTHR11003:SF291">
    <property type="entry name" value="IP11374P"/>
    <property type="match status" value="1"/>
</dbReference>
<dbReference type="Pfam" id="PF07885">
    <property type="entry name" value="Ion_trans_2"/>
    <property type="match status" value="2"/>
</dbReference>
<comment type="caution">
    <text evidence="11">The sequence shown here is derived from an EMBL/GenBank/DDBJ whole genome shotgun (WGS) entry which is preliminary data.</text>
</comment>
<evidence type="ECO:0000256" key="3">
    <source>
        <dbReference type="ARBA" id="ARBA00022692"/>
    </source>
</evidence>
<keyword evidence="2 8" id="KW-0813">Transport</keyword>
<comment type="subcellular location">
    <subcellularLocation>
        <location evidence="1">Membrane</location>
        <topology evidence="1">Multi-pass membrane protein</topology>
    </subcellularLocation>
</comment>
<feature type="transmembrane region" description="Helical" evidence="9">
    <location>
        <begin position="260"/>
        <end position="285"/>
    </location>
</feature>
<dbReference type="PRINTS" id="PR01333">
    <property type="entry name" value="2POREKCHANEL"/>
</dbReference>
<feature type="transmembrane region" description="Helical" evidence="9">
    <location>
        <begin position="229"/>
        <end position="248"/>
    </location>
</feature>
<evidence type="ECO:0000256" key="4">
    <source>
        <dbReference type="ARBA" id="ARBA00022989"/>
    </source>
</evidence>
<evidence type="ECO:0000256" key="7">
    <source>
        <dbReference type="ARBA" id="ARBA00023303"/>
    </source>
</evidence>
<feature type="domain" description="Potassium channel" evidence="10">
    <location>
        <begin position="210"/>
        <end position="288"/>
    </location>
</feature>
<dbReference type="SUPFAM" id="SSF81324">
    <property type="entry name" value="Voltage-gated potassium channels"/>
    <property type="match status" value="2"/>
</dbReference>
<gene>
    <name evidence="11" type="ORF">CVLEPA_LOCUS31782</name>
</gene>
<evidence type="ECO:0000313" key="11">
    <source>
        <dbReference type="EMBL" id="CAK8698342.1"/>
    </source>
</evidence>
<feature type="transmembrane region" description="Helical" evidence="9">
    <location>
        <begin position="157"/>
        <end position="181"/>
    </location>
</feature>
<dbReference type="InterPro" id="IPR003280">
    <property type="entry name" value="2pore_dom_K_chnl"/>
</dbReference>
<feature type="transmembrane region" description="Helical" evidence="9">
    <location>
        <begin position="128"/>
        <end position="145"/>
    </location>
</feature>
<reference evidence="11 12" key="1">
    <citation type="submission" date="2024-02" db="EMBL/GenBank/DDBJ databases">
        <authorList>
            <person name="Daric V."/>
            <person name="Darras S."/>
        </authorList>
    </citation>
    <scope>NUCLEOTIDE SEQUENCE [LARGE SCALE GENOMIC DNA]</scope>
</reference>
<keyword evidence="3 8" id="KW-0812">Transmembrane</keyword>
<evidence type="ECO:0000256" key="9">
    <source>
        <dbReference type="SAM" id="Phobius"/>
    </source>
</evidence>
<keyword evidence="7 8" id="KW-0407">Ion channel</keyword>
<proteinExistence type="inferred from homology"/>
<evidence type="ECO:0000256" key="5">
    <source>
        <dbReference type="ARBA" id="ARBA00023065"/>
    </source>
</evidence>